<comment type="pathway">
    <text evidence="1 8">Cofactor biosynthesis; (R)-pantothenate biosynthesis; (R)-pantothenate from (R)-pantoate and beta-alanine: step 1/1.</text>
</comment>
<keyword evidence="5 8" id="KW-0547">Nucleotide-binding</keyword>
<feature type="binding site" evidence="8">
    <location>
        <begin position="186"/>
        <end position="189"/>
    </location>
    <ligand>
        <name>ATP</name>
        <dbReference type="ChEBI" id="CHEBI:30616"/>
    </ligand>
</feature>
<dbReference type="UniPathway" id="UPA00028">
    <property type="reaction ID" value="UER00005"/>
</dbReference>
<dbReference type="AlphaFoldDB" id="A0A3M9NDF2"/>
<feature type="binding site" evidence="8">
    <location>
        <begin position="149"/>
        <end position="152"/>
    </location>
    <ligand>
        <name>ATP</name>
        <dbReference type="ChEBI" id="CHEBI:30616"/>
    </ligand>
</feature>
<dbReference type="InterPro" id="IPR004821">
    <property type="entry name" value="Cyt_trans-like"/>
</dbReference>
<reference evidence="9 10" key="1">
    <citation type="submission" date="2018-11" db="EMBL/GenBank/DDBJ databases">
        <title>Draft genome sequence of Ferruginibacter sp. BO-59.</title>
        <authorList>
            <person name="Im W.T."/>
        </authorList>
    </citation>
    <scope>NUCLEOTIDE SEQUENCE [LARGE SCALE GENOMIC DNA]</scope>
    <source>
        <strain evidence="9 10">BO-59</strain>
    </source>
</reference>
<feature type="binding site" evidence="8">
    <location>
        <begin position="30"/>
        <end position="37"/>
    </location>
    <ligand>
        <name>ATP</name>
        <dbReference type="ChEBI" id="CHEBI:30616"/>
    </ligand>
</feature>
<protein>
    <recommendedName>
        <fullName evidence="8">Pantothenate synthetase</fullName>
        <shortName evidence="8">PS</shortName>
        <ecNumber evidence="8">6.3.2.1</ecNumber>
    </recommendedName>
    <alternativeName>
        <fullName evidence="8">Pantoate--beta-alanine ligase</fullName>
    </alternativeName>
    <alternativeName>
        <fullName evidence="8">Pantoate-activating enzyme</fullName>
    </alternativeName>
</protein>
<dbReference type="PANTHER" id="PTHR21299:SF1">
    <property type="entry name" value="PANTOATE--BETA-ALANINE LIGASE"/>
    <property type="match status" value="1"/>
</dbReference>
<dbReference type="RefSeq" id="WP_123121324.1">
    <property type="nucleotide sequence ID" value="NZ_RJJR01000011.1"/>
</dbReference>
<comment type="catalytic activity">
    <reaction evidence="7 8">
        <text>(R)-pantoate + beta-alanine + ATP = (R)-pantothenate + AMP + diphosphate + H(+)</text>
        <dbReference type="Rhea" id="RHEA:10912"/>
        <dbReference type="ChEBI" id="CHEBI:15378"/>
        <dbReference type="ChEBI" id="CHEBI:15980"/>
        <dbReference type="ChEBI" id="CHEBI:29032"/>
        <dbReference type="ChEBI" id="CHEBI:30616"/>
        <dbReference type="ChEBI" id="CHEBI:33019"/>
        <dbReference type="ChEBI" id="CHEBI:57966"/>
        <dbReference type="ChEBI" id="CHEBI:456215"/>
        <dbReference type="EC" id="6.3.2.1"/>
    </reaction>
</comment>
<keyword evidence="3 8" id="KW-0436">Ligase</keyword>
<dbReference type="Gene3D" id="3.40.50.620">
    <property type="entry name" value="HUPs"/>
    <property type="match status" value="1"/>
</dbReference>
<dbReference type="OrthoDB" id="9773087at2"/>
<name>A0A3M9NDF2_9BACT</name>
<evidence type="ECO:0000256" key="8">
    <source>
        <dbReference type="HAMAP-Rule" id="MF_00158"/>
    </source>
</evidence>
<dbReference type="HAMAP" id="MF_00158">
    <property type="entry name" value="PanC"/>
    <property type="match status" value="1"/>
</dbReference>
<accession>A0A3M9NDF2</accession>
<keyword evidence="8" id="KW-0963">Cytoplasm</keyword>
<dbReference type="Gene3D" id="3.30.1300.10">
    <property type="entry name" value="Pantoate-beta-alanine ligase, C-terminal domain"/>
    <property type="match status" value="1"/>
</dbReference>
<evidence type="ECO:0000256" key="3">
    <source>
        <dbReference type="ARBA" id="ARBA00022598"/>
    </source>
</evidence>
<comment type="similarity">
    <text evidence="2 8">Belongs to the pantothenate synthetase family.</text>
</comment>
<dbReference type="NCBIfam" id="TIGR00018">
    <property type="entry name" value="panC"/>
    <property type="match status" value="1"/>
</dbReference>
<comment type="subunit">
    <text evidence="8">Homodimer.</text>
</comment>
<sequence length="283" mass="32283">MIIFKRITNIQKWLQTARSGKAAVGFVPTMGALHEGHLSLLQQSKKQADISIVSIFINPAQFDNKADLEKYPSTVAKDIKLLEENGCDILFLPSESEIYPDEKSKRKHYDLGNLETVLEGKFRPGHFQGVCLVVERLLTIITPDVLFLGRKDFQQCLVIKRLISLMKYETDVIICPIAREQSGLAMSSRNQRLNEDEREIAAELFKALKEIKENRDHSQFSILKKNAIKKLELKGFKIDYLELAKEKDLQTVSELIPGQKLVILIAAFLQNVRLIDNIILSEY</sequence>
<dbReference type="GO" id="GO:0004592">
    <property type="term" value="F:pantoate-beta-alanine ligase activity"/>
    <property type="evidence" value="ECO:0007669"/>
    <property type="project" value="UniProtKB-UniRule"/>
</dbReference>
<dbReference type="PANTHER" id="PTHR21299">
    <property type="entry name" value="CYTIDYLATE KINASE/PANTOATE-BETA-ALANINE LIGASE"/>
    <property type="match status" value="1"/>
</dbReference>
<comment type="caution">
    <text evidence="9">The sequence shown here is derived from an EMBL/GenBank/DDBJ whole genome shotgun (WGS) entry which is preliminary data.</text>
</comment>
<dbReference type="NCBIfam" id="TIGR00125">
    <property type="entry name" value="cyt_tran_rel"/>
    <property type="match status" value="1"/>
</dbReference>
<evidence type="ECO:0000256" key="5">
    <source>
        <dbReference type="ARBA" id="ARBA00022741"/>
    </source>
</evidence>
<evidence type="ECO:0000313" key="9">
    <source>
        <dbReference type="EMBL" id="RNI35337.1"/>
    </source>
</evidence>
<proteinExistence type="inferred from homology"/>
<dbReference type="GO" id="GO:0005829">
    <property type="term" value="C:cytosol"/>
    <property type="evidence" value="ECO:0007669"/>
    <property type="project" value="TreeGrafter"/>
</dbReference>
<comment type="function">
    <text evidence="8">Catalyzes the condensation of pantoate with beta-alanine in an ATP-dependent reaction via a pantoyl-adenylate intermediate.</text>
</comment>
<evidence type="ECO:0000256" key="1">
    <source>
        <dbReference type="ARBA" id="ARBA00004990"/>
    </source>
</evidence>
<dbReference type="Proteomes" id="UP000267223">
    <property type="component" value="Unassembled WGS sequence"/>
</dbReference>
<feature type="binding site" evidence="8">
    <location>
        <position position="178"/>
    </location>
    <ligand>
        <name>ATP</name>
        <dbReference type="ChEBI" id="CHEBI:30616"/>
    </ligand>
</feature>
<dbReference type="GO" id="GO:0005524">
    <property type="term" value="F:ATP binding"/>
    <property type="evidence" value="ECO:0007669"/>
    <property type="project" value="UniProtKB-KW"/>
</dbReference>
<dbReference type="InterPro" id="IPR003721">
    <property type="entry name" value="Pantoate_ligase"/>
</dbReference>
<dbReference type="SUPFAM" id="SSF52374">
    <property type="entry name" value="Nucleotidylyl transferase"/>
    <property type="match status" value="1"/>
</dbReference>
<dbReference type="CDD" id="cd00560">
    <property type="entry name" value="PanC"/>
    <property type="match status" value="1"/>
</dbReference>
<keyword evidence="6 8" id="KW-0067">ATP-binding</keyword>
<feature type="active site" description="Proton donor" evidence="8">
    <location>
        <position position="37"/>
    </location>
</feature>
<dbReference type="InterPro" id="IPR014729">
    <property type="entry name" value="Rossmann-like_a/b/a_fold"/>
</dbReference>
<feature type="binding site" evidence="8">
    <location>
        <position position="61"/>
    </location>
    <ligand>
        <name>beta-alanine</name>
        <dbReference type="ChEBI" id="CHEBI:57966"/>
    </ligand>
</feature>
<dbReference type="EC" id="6.3.2.1" evidence="8"/>
<comment type="subcellular location">
    <subcellularLocation>
        <location evidence="8">Cytoplasm</location>
    </subcellularLocation>
</comment>
<dbReference type="InterPro" id="IPR042176">
    <property type="entry name" value="Pantoate_ligase_C"/>
</dbReference>
<evidence type="ECO:0000256" key="6">
    <source>
        <dbReference type="ARBA" id="ARBA00022840"/>
    </source>
</evidence>
<keyword evidence="4 8" id="KW-0566">Pantothenate biosynthesis</keyword>
<evidence type="ECO:0000256" key="7">
    <source>
        <dbReference type="ARBA" id="ARBA00048258"/>
    </source>
</evidence>
<organism evidence="9 10">
    <name type="scientific">Hanamia caeni</name>
    <dbReference type="NCBI Taxonomy" id="2294116"/>
    <lineage>
        <taxon>Bacteria</taxon>
        <taxon>Pseudomonadati</taxon>
        <taxon>Bacteroidota</taxon>
        <taxon>Chitinophagia</taxon>
        <taxon>Chitinophagales</taxon>
        <taxon>Chitinophagaceae</taxon>
        <taxon>Hanamia</taxon>
    </lineage>
</organism>
<evidence type="ECO:0000313" key="10">
    <source>
        <dbReference type="Proteomes" id="UP000267223"/>
    </source>
</evidence>
<dbReference type="EMBL" id="RJJR01000011">
    <property type="protein sequence ID" value="RNI35337.1"/>
    <property type="molecule type" value="Genomic_DNA"/>
</dbReference>
<feature type="binding site" evidence="8">
    <location>
        <position position="155"/>
    </location>
    <ligand>
        <name>(R)-pantoate</name>
        <dbReference type="ChEBI" id="CHEBI:15980"/>
    </ligand>
</feature>
<evidence type="ECO:0000256" key="2">
    <source>
        <dbReference type="ARBA" id="ARBA00009256"/>
    </source>
</evidence>
<comment type="miscellaneous">
    <text evidence="8">The reaction proceeds by a bi uni uni bi ping pong mechanism.</text>
</comment>
<dbReference type="Pfam" id="PF02569">
    <property type="entry name" value="Pantoate_ligase"/>
    <property type="match status" value="1"/>
</dbReference>
<evidence type="ECO:0000256" key="4">
    <source>
        <dbReference type="ARBA" id="ARBA00022655"/>
    </source>
</evidence>
<gene>
    <name evidence="8" type="primary">panC</name>
    <name evidence="9" type="ORF">EFY79_13425</name>
</gene>
<feature type="binding site" evidence="8">
    <location>
        <position position="61"/>
    </location>
    <ligand>
        <name>(R)-pantoate</name>
        <dbReference type="ChEBI" id="CHEBI:15980"/>
    </ligand>
</feature>
<keyword evidence="10" id="KW-1185">Reference proteome</keyword>
<dbReference type="GO" id="GO:0015940">
    <property type="term" value="P:pantothenate biosynthetic process"/>
    <property type="evidence" value="ECO:0007669"/>
    <property type="project" value="UniProtKB-UniRule"/>
</dbReference>